<sequence length="359" mass="40864">MEVAVIDWKNIDSRFVRDELLENINAPQWVDFTSPDAEIDDESWFCRPDCSHPKTIEDFYKATPPNLKKSASLFERLPFGERNRSLRHASLKKRGPSHVLASPKDFMYDKIIEDGENHNPNFATPMNFKAKSVKEAIKSSAEKKTFDENTLKEQPRSLRSTLSARNLFAGGDILSKVTEFCNEMKKLAMRSRDRENLEESVAKDTLNAYSGNLGDEEKEKKPLLGLSTEKCKEKSILQEKPRRKKRFDDAENTPVTDNLKNIKRMDENNLLPIRTCPPTPQCFSASHGPSKASPSKAFKSRAPERRILNELCDMSVDEKKEQRQDRSNLGKNVAIIAEKEAAAKALDVLWFLKPCTLSS</sequence>
<organism evidence="1 2">
    <name type="scientific">Catharanthus roseus</name>
    <name type="common">Madagascar periwinkle</name>
    <name type="synonym">Vinca rosea</name>
    <dbReference type="NCBI Taxonomy" id="4058"/>
    <lineage>
        <taxon>Eukaryota</taxon>
        <taxon>Viridiplantae</taxon>
        <taxon>Streptophyta</taxon>
        <taxon>Embryophyta</taxon>
        <taxon>Tracheophyta</taxon>
        <taxon>Spermatophyta</taxon>
        <taxon>Magnoliopsida</taxon>
        <taxon>eudicotyledons</taxon>
        <taxon>Gunneridae</taxon>
        <taxon>Pentapetalae</taxon>
        <taxon>asterids</taxon>
        <taxon>lamiids</taxon>
        <taxon>Gentianales</taxon>
        <taxon>Apocynaceae</taxon>
        <taxon>Rauvolfioideae</taxon>
        <taxon>Vinceae</taxon>
        <taxon>Catharanthinae</taxon>
        <taxon>Catharanthus</taxon>
    </lineage>
</organism>
<proteinExistence type="predicted"/>
<gene>
    <name evidence="1" type="ORF">M9H77_03338</name>
</gene>
<evidence type="ECO:0000313" key="2">
    <source>
        <dbReference type="Proteomes" id="UP001060085"/>
    </source>
</evidence>
<protein>
    <submittedName>
        <fullName evidence="1">Uncharacterized protein</fullName>
    </submittedName>
</protein>
<dbReference type="Proteomes" id="UP001060085">
    <property type="component" value="Linkage Group LG01"/>
</dbReference>
<dbReference type="EMBL" id="CM044701">
    <property type="protein sequence ID" value="KAI5682110.1"/>
    <property type="molecule type" value="Genomic_DNA"/>
</dbReference>
<keyword evidence="2" id="KW-1185">Reference proteome</keyword>
<name>A0ACC0CB52_CATRO</name>
<accession>A0ACC0CB52</accession>
<evidence type="ECO:0000313" key="1">
    <source>
        <dbReference type="EMBL" id="KAI5682110.1"/>
    </source>
</evidence>
<reference evidence="2" key="1">
    <citation type="journal article" date="2023" name="Nat. Plants">
        <title>Single-cell RNA sequencing provides a high-resolution roadmap for understanding the multicellular compartmentation of specialized metabolism.</title>
        <authorList>
            <person name="Sun S."/>
            <person name="Shen X."/>
            <person name="Li Y."/>
            <person name="Li Y."/>
            <person name="Wang S."/>
            <person name="Li R."/>
            <person name="Zhang H."/>
            <person name="Shen G."/>
            <person name="Guo B."/>
            <person name="Wei J."/>
            <person name="Xu J."/>
            <person name="St-Pierre B."/>
            <person name="Chen S."/>
            <person name="Sun C."/>
        </authorList>
    </citation>
    <scope>NUCLEOTIDE SEQUENCE [LARGE SCALE GENOMIC DNA]</scope>
</reference>
<comment type="caution">
    <text evidence="1">The sequence shown here is derived from an EMBL/GenBank/DDBJ whole genome shotgun (WGS) entry which is preliminary data.</text>
</comment>